<organism evidence="1 2">
    <name type="scientific">Sphingomonas aurea</name>
    <dbReference type="NCBI Taxonomy" id="3063994"/>
    <lineage>
        <taxon>Bacteria</taxon>
        <taxon>Pseudomonadati</taxon>
        <taxon>Pseudomonadota</taxon>
        <taxon>Alphaproteobacteria</taxon>
        <taxon>Sphingomonadales</taxon>
        <taxon>Sphingomonadaceae</taxon>
        <taxon>Sphingomonas</taxon>
    </lineage>
</organism>
<dbReference type="Proteomes" id="UP001230685">
    <property type="component" value="Unassembled WGS sequence"/>
</dbReference>
<gene>
    <name evidence="1" type="ORF">Q5H91_04045</name>
</gene>
<evidence type="ECO:0000313" key="2">
    <source>
        <dbReference type="Proteomes" id="UP001230685"/>
    </source>
</evidence>
<reference evidence="1 2" key="1">
    <citation type="submission" date="2023-07" db="EMBL/GenBank/DDBJ databases">
        <authorList>
            <person name="Kim M.K."/>
        </authorList>
    </citation>
    <scope>NUCLEOTIDE SEQUENCE [LARGE SCALE GENOMIC DNA]</scope>
    <source>
        <strain evidence="1 2">KR1UV-12</strain>
    </source>
</reference>
<keyword evidence="2" id="KW-1185">Reference proteome</keyword>
<accession>A0ABT9EHE0</accession>
<dbReference type="RefSeq" id="WP_305171929.1">
    <property type="nucleotide sequence ID" value="NZ_JAUUDS010000001.1"/>
</dbReference>
<name>A0ABT9EHE0_9SPHN</name>
<protein>
    <submittedName>
        <fullName evidence="1">Uncharacterized protein</fullName>
    </submittedName>
</protein>
<dbReference type="EMBL" id="JAUUDS010000001">
    <property type="protein sequence ID" value="MDP1026373.1"/>
    <property type="molecule type" value="Genomic_DNA"/>
</dbReference>
<proteinExistence type="predicted"/>
<sequence>MSVIAPDAVKGRMLKIKFGELLALAGGVEAAAGFCRVGKSALARYASLTAADVDFFAPIDVVHDLERLTGRPLVTCQLATLADGAFVALPTVPAGAGDLLGAVGQLSVEFSDATNAVCEGLKDGKFCTVDAARLEKEADDVIRVAVGLRALARAIKGEGR</sequence>
<evidence type="ECO:0000313" key="1">
    <source>
        <dbReference type="EMBL" id="MDP1026373.1"/>
    </source>
</evidence>
<comment type="caution">
    <text evidence="1">The sequence shown here is derived from an EMBL/GenBank/DDBJ whole genome shotgun (WGS) entry which is preliminary data.</text>
</comment>